<dbReference type="EMBL" id="LXQA010342884">
    <property type="protein sequence ID" value="MCI45343.1"/>
    <property type="molecule type" value="Genomic_DNA"/>
</dbReference>
<reference evidence="2 3" key="1">
    <citation type="journal article" date="2018" name="Front. Plant Sci.">
        <title>Red Clover (Trifolium pratense) and Zigzag Clover (T. medium) - A Picture of Genomic Similarities and Differences.</title>
        <authorList>
            <person name="Dluhosova J."/>
            <person name="Istvanek J."/>
            <person name="Nedelnik J."/>
            <person name="Repkova J."/>
        </authorList>
    </citation>
    <scope>NUCLEOTIDE SEQUENCE [LARGE SCALE GENOMIC DNA]</scope>
    <source>
        <strain evidence="3">cv. 10/8</strain>
        <tissue evidence="2">Leaf</tissue>
    </source>
</reference>
<protein>
    <submittedName>
        <fullName evidence="2">E3 ubiquitin protein ligase RIN2</fullName>
    </submittedName>
</protein>
<evidence type="ECO:0000313" key="2">
    <source>
        <dbReference type="EMBL" id="MCI45343.1"/>
    </source>
</evidence>
<evidence type="ECO:0000256" key="1">
    <source>
        <dbReference type="SAM" id="SignalP"/>
    </source>
</evidence>
<sequence>MINRVKGFIRLRIALGALHAALPDATTEELRAYDDECAICR</sequence>
<feature type="signal peptide" evidence="1">
    <location>
        <begin position="1"/>
        <end position="20"/>
    </location>
</feature>
<accession>A0A392S8R8</accession>
<dbReference type="Proteomes" id="UP000265520">
    <property type="component" value="Unassembled WGS sequence"/>
</dbReference>
<proteinExistence type="predicted"/>
<keyword evidence="3" id="KW-1185">Reference proteome</keyword>
<name>A0A392S8R8_9FABA</name>
<comment type="caution">
    <text evidence="2">The sequence shown here is derived from an EMBL/GenBank/DDBJ whole genome shotgun (WGS) entry which is preliminary data.</text>
</comment>
<feature type="non-terminal residue" evidence="2">
    <location>
        <position position="41"/>
    </location>
</feature>
<evidence type="ECO:0000313" key="3">
    <source>
        <dbReference type="Proteomes" id="UP000265520"/>
    </source>
</evidence>
<dbReference type="AlphaFoldDB" id="A0A392S8R8"/>
<organism evidence="2 3">
    <name type="scientific">Trifolium medium</name>
    <dbReference type="NCBI Taxonomy" id="97028"/>
    <lineage>
        <taxon>Eukaryota</taxon>
        <taxon>Viridiplantae</taxon>
        <taxon>Streptophyta</taxon>
        <taxon>Embryophyta</taxon>
        <taxon>Tracheophyta</taxon>
        <taxon>Spermatophyta</taxon>
        <taxon>Magnoliopsida</taxon>
        <taxon>eudicotyledons</taxon>
        <taxon>Gunneridae</taxon>
        <taxon>Pentapetalae</taxon>
        <taxon>rosids</taxon>
        <taxon>fabids</taxon>
        <taxon>Fabales</taxon>
        <taxon>Fabaceae</taxon>
        <taxon>Papilionoideae</taxon>
        <taxon>50 kb inversion clade</taxon>
        <taxon>NPAAA clade</taxon>
        <taxon>Hologalegina</taxon>
        <taxon>IRL clade</taxon>
        <taxon>Trifolieae</taxon>
        <taxon>Trifolium</taxon>
    </lineage>
</organism>
<keyword evidence="1" id="KW-0732">Signal</keyword>
<feature type="chain" id="PRO_5017424211" evidence="1">
    <location>
        <begin position="21"/>
        <end position="41"/>
    </location>
</feature>